<name>D5MJW4_METO1</name>
<dbReference type="InterPro" id="IPR049288">
    <property type="entry name" value="DUF447_C"/>
</dbReference>
<feature type="domain" description="DUF447" evidence="1">
    <location>
        <begin position="12"/>
        <end position="124"/>
    </location>
</feature>
<dbReference type="SUPFAM" id="SSF50475">
    <property type="entry name" value="FMN-binding split barrel"/>
    <property type="match status" value="1"/>
</dbReference>
<protein>
    <recommendedName>
        <fullName evidence="5">DUF447 family protein</fullName>
    </recommendedName>
</protein>
<gene>
    <name evidence="3" type="ORF">DAMO_0471</name>
</gene>
<evidence type="ECO:0000313" key="3">
    <source>
        <dbReference type="EMBL" id="CBE67547.1"/>
    </source>
</evidence>
<reference evidence="3 4" key="1">
    <citation type="journal article" date="2010" name="Nature">
        <title>Nitrite-driven anaerobic methane oxidation by oxygenic bacteria.</title>
        <authorList>
            <person name="Ettwig K.F."/>
            <person name="Butler M.K."/>
            <person name="Le Paslier D."/>
            <person name="Pelletier E."/>
            <person name="Mangenot S."/>
            <person name="Kuypers M.M.M."/>
            <person name="Schreiber F."/>
            <person name="Dutilh B.E."/>
            <person name="Zedelius J."/>
            <person name="de Beer D."/>
            <person name="Gloerich J."/>
            <person name="Wessels H.J.C.T."/>
            <person name="van Allen T."/>
            <person name="Luesken F."/>
            <person name="Wu M."/>
            <person name="van de Pas-Schoonen K.T."/>
            <person name="Op den Camp H.J.M."/>
            <person name="Janssen-Megens E.M."/>
            <person name="Francoijs K-J."/>
            <person name="Stunnenberg H."/>
            <person name="Weissenbach J."/>
            <person name="Jetten M.S.M."/>
            <person name="Strous M."/>
        </authorList>
    </citation>
    <scope>NUCLEOTIDE SEQUENCE [LARGE SCALE GENOMIC DNA]</scope>
</reference>
<dbReference type="PIRSF" id="PIRSF018747">
    <property type="entry name" value="UCP018747"/>
    <property type="match status" value="1"/>
</dbReference>
<evidence type="ECO:0000259" key="1">
    <source>
        <dbReference type="Pfam" id="PF04289"/>
    </source>
</evidence>
<dbReference type="InterPro" id="IPR012349">
    <property type="entry name" value="Split_barrel_FMN-bd"/>
</dbReference>
<dbReference type="Proteomes" id="UP000006898">
    <property type="component" value="Chromosome"/>
</dbReference>
<dbReference type="InterPro" id="IPR016733">
    <property type="entry name" value="UCP018747"/>
</dbReference>
<organism evidence="3 4">
    <name type="scientific">Methylomirabilis oxygeniifera</name>
    <dbReference type="NCBI Taxonomy" id="671143"/>
    <lineage>
        <taxon>Bacteria</taxon>
        <taxon>Candidatus Methylomirabilota</taxon>
        <taxon>Candidatus Methylomirabilia</taxon>
        <taxon>Candidatus Methylomirabilales</taxon>
        <taxon>Candidatus Methylomirabilaceae</taxon>
        <taxon>Candidatus Methylomirabilis</taxon>
    </lineage>
</organism>
<dbReference type="STRING" id="671143.DAMO_0471"/>
<proteinExistence type="predicted"/>
<evidence type="ECO:0008006" key="5">
    <source>
        <dbReference type="Google" id="ProtNLM"/>
    </source>
</evidence>
<sequence length="189" mass="20969">MGVSRDRIMIIESIVTTLNEEGEANCAPMGVAIREGEILIRPYTDSATYRNLVATGAAVVNLTDSIRLFAESAISSPQFPAFPAELVPGRVLTDACSYYECSVMHADTTSPRATFRCKIIKKGVLREFIGFNRAKNAIIEAAILATRVRFLGVETILQEYRRLAEIVQKTGGEQEAQAMQYLQNYVERQ</sequence>
<evidence type="ECO:0000259" key="2">
    <source>
        <dbReference type="Pfam" id="PF20766"/>
    </source>
</evidence>
<dbReference type="eggNOG" id="COG2457">
    <property type="taxonomic scope" value="Bacteria"/>
</dbReference>
<dbReference type="Gene3D" id="2.30.110.10">
    <property type="entry name" value="Electron Transport, Fmn-binding Protein, Chain A"/>
    <property type="match status" value="1"/>
</dbReference>
<dbReference type="EMBL" id="FP565575">
    <property type="protein sequence ID" value="CBE67547.1"/>
    <property type="molecule type" value="Genomic_DNA"/>
</dbReference>
<dbReference type="InterPro" id="IPR007386">
    <property type="entry name" value="DUF447_N"/>
</dbReference>
<evidence type="ECO:0000313" key="4">
    <source>
        <dbReference type="Proteomes" id="UP000006898"/>
    </source>
</evidence>
<dbReference type="Pfam" id="PF20766">
    <property type="entry name" value="DUF447_C"/>
    <property type="match status" value="1"/>
</dbReference>
<feature type="domain" description="DUF447" evidence="2">
    <location>
        <begin position="132"/>
        <end position="182"/>
    </location>
</feature>
<dbReference type="Gene3D" id="1.20.58.290">
    <property type="entry name" value="Hypothetical membrane protein ta0354_69_121"/>
    <property type="match status" value="1"/>
</dbReference>
<dbReference type="KEGG" id="mox:DAMO_0471"/>
<dbReference type="Pfam" id="PF04289">
    <property type="entry name" value="DUF447_N"/>
    <property type="match status" value="1"/>
</dbReference>
<dbReference type="HOGENOM" id="CLU_110565_1_0_0"/>
<accession>D5MJW4</accession>
<dbReference type="AlphaFoldDB" id="D5MJW4"/>